<accession>A0A7W9YGQ1</accession>
<dbReference type="AlphaFoldDB" id="A0A7W9YGQ1"/>
<dbReference type="CDD" id="cd03506">
    <property type="entry name" value="Delta6-FADS-like"/>
    <property type="match status" value="1"/>
</dbReference>
<organism evidence="4 5">
    <name type="scientific">Nocardiopsis mwathae</name>
    <dbReference type="NCBI Taxonomy" id="1472723"/>
    <lineage>
        <taxon>Bacteria</taxon>
        <taxon>Bacillati</taxon>
        <taxon>Actinomycetota</taxon>
        <taxon>Actinomycetes</taxon>
        <taxon>Streptosporangiales</taxon>
        <taxon>Nocardiopsidaceae</taxon>
        <taxon>Nocardiopsis</taxon>
    </lineage>
</organism>
<feature type="transmembrane region" description="Helical" evidence="2">
    <location>
        <begin position="50"/>
        <end position="69"/>
    </location>
</feature>
<protein>
    <submittedName>
        <fullName evidence="4">Fatty acid desaturase</fullName>
    </submittedName>
</protein>
<evidence type="ECO:0000256" key="1">
    <source>
        <dbReference type="SAM" id="MobiDB-lite"/>
    </source>
</evidence>
<dbReference type="PANTHER" id="PTHR19353">
    <property type="entry name" value="FATTY ACID DESATURASE 2"/>
    <property type="match status" value="1"/>
</dbReference>
<name>A0A7W9YGQ1_9ACTN</name>
<reference evidence="4 5" key="1">
    <citation type="submission" date="2020-08" db="EMBL/GenBank/DDBJ databases">
        <title>Sequencing the genomes of 1000 actinobacteria strains.</title>
        <authorList>
            <person name="Klenk H.-P."/>
        </authorList>
    </citation>
    <scope>NUCLEOTIDE SEQUENCE [LARGE SCALE GENOMIC DNA]</scope>
    <source>
        <strain evidence="4 5">DSM 46659</strain>
    </source>
</reference>
<feature type="transmembrane region" description="Helical" evidence="2">
    <location>
        <begin position="234"/>
        <end position="253"/>
    </location>
</feature>
<dbReference type="Pfam" id="PF00487">
    <property type="entry name" value="FA_desaturase"/>
    <property type="match status" value="1"/>
</dbReference>
<evidence type="ECO:0000256" key="2">
    <source>
        <dbReference type="SAM" id="Phobius"/>
    </source>
</evidence>
<keyword evidence="5" id="KW-1185">Reference proteome</keyword>
<keyword evidence="2" id="KW-0472">Membrane</keyword>
<keyword evidence="2" id="KW-0812">Transmembrane</keyword>
<dbReference type="GO" id="GO:0008610">
    <property type="term" value="P:lipid biosynthetic process"/>
    <property type="evidence" value="ECO:0007669"/>
    <property type="project" value="UniProtKB-ARBA"/>
</dbReference>
<dbReference type="EMBL" id="JACHDS010000001">
    <property type="protein sequence ID" value="MBB6171196.1"/>
    <property type="molecule type" value="Genomic_DNA"/>
</dbReference>
<dbReference type="GO" id="GO:0016717">
    <property type="term" value="F:oxidoreductase activity, acting on paired donors, with oxidation of a pair of donors resulting in the reduction of molecular oxygen to two molecules of water"/>
    <property type="evidence" value="ECO:0007669"/>
    <property type="project" value="TreeGrafter"/>
</dbReference>
<dbReference type="GO" id="GO:0016020">
    <property type="term" value="C:membrane"/>
    <property type="evidence" value="ECO:0007669"/>
    <property type="project" value="TreeGrafter"/>
</dbReference>
<feature type="transmembrane region" description="Helical" evidence="2">
    <location>
        <begin position="75"/>
        <end position="95"/>
    </location>
</feature>
<dbReference type="PANTHER" id="PTHR19353:SF19">
    <property type="entry name" value="DELTA(5) FATTY ACID DESATURASE C-RELATED"/>
    <property type="match status" value="1"/>
</dbReference>
<dbReference type="PIRSF" id="PIRSF015921">
    <property type="entry name" value="FA_sphinglp_des"/>
    <property type="match status" value="1"/>
</dbReference>
<evidence type="ECO:0000313" key="5">
    <source>
        <dbReference type="Proteomes" id="UP000546642"/>
    </source>
</evidence>
<comment type="caution">
    <text evidence="4">The sequence shown here is derived from an EMBL/GenBank/DDBJ whole genome shotgun (WGS) entry which is preliminary data.</text>
</comment>
<proteinExistence type="predicted"/>
<evidence type="ECO:0000313" key="4">
    <source>
        <dbReference type="EMBL" id="MBB6171196.1"/>
    </source>
</evidence>
<dbReference type="Proteomes" id="UP000546642">
    <property type="component" value="Unassembled WGS sequence"/>
</dbReference>
<feature type="region of interest" description="Disordered" evidence="1">
    <location>
        <begin position="1"/>
        <end position="23"/>
    </location>
</feature>
<evidence type="ECO:0000259" key="3">
    <source>
        <dbReference type="Pfam" id="PF00487"/>
    </source>
</evidence>
<sequence>MPATEVNPSPAEPDVRTARRPASARGSDFARLSRRVAEAGLLDRAPAHYYVLRLGLIGLFFFGGWAAVFVLGDSWWQMLTAVVLAAAFGQVALAAHDLAHRQVFRNRVPSEVCGRLVGNLGIGMSYGWWQDKHTRHHANPNHEDLDPDVNPDVLVWSKDQAAAASGVARFVGRYQAFLFYPLLTLEGLNLHAQSVRALFQPYMKKRGLEAVLLIGHFAVYLAIVFSVMSPDKAILFVVINQALFGVYLGNVFAPNHKGMPTLKKGEKLDFLRKQVLTSRNVRGGWFVDNAMGGLNYQIEHHLFPNMPTPHLRRAQPIVRQYCAEIGIPYHETGFVRSHVEAMRHLHDAGAPLRRPAGAV</sequence>
<feature type="domain" description="Fatty acid desaturase" evidence="3">
    <location>
        <begin position="74"/>
        <end position="332"/>
    </location>
</feature>
<gene>
    <name evidence="4" type="ORF">HNR23_001256</name>
</gene>
<keyword evidence="2" id="KW-1133">Transmembrane helix</keyword>
<dbReference type="InterPro" id="IPR005804">
    <property type="entry name" value="FA_desaturase_dom"/>
</dbReference>
<feature type="transmembrane region" description="Helical" evidence="2">
    <location>
        <begin position="210"/>
        <end position="228"/>
    </location>
</feature>
<dbReference type="InterPro" id="IPR012171">
    <property type="entry name" value="Fatty_acid_desaturase"/>
</dbReference>